<dbReference type="GO" id="GO:0004803">
    <property type="term" value="F:transposase activity"/>
    <property type="evidence" value="ECO:0007669"/>
    <property type="project" value="InterPro"/>
</dbReference>
<dbReference type="GO" id="GO:0003677">
    <property type="term" value="F:DNA binding"/>
    <property type="evidence" value="ECO:0007669"/>
    <property type="project" value="InterPro"/>
</dbReference>
<reference evidence="2" key="1">
    <citation type="submission" date="2021-01" db="EMBL/GenBank/DDBJ databases">
        <title>Whole genome shotgun sequence of Catellatospora methionotrophica NBRC 14553.</title>
        <authorList>
            <person name="Komaki H."/>
            <person name="Tamura T."/>
        </authorList>
    </citation>
    <scope>NUCLEOTIDE SEQUENCE</scope>
    <source>
        <strain evidence="2">NBRC 14553</strain>
    </source>
</reference>
<evidence type="ECO:0000259" key="1">
    <source>
        <dbReference type="Pfam" id="PF01609"/>
    </source>
</evidence>
<dbReference type="EMBL" id="BONJ01000014">
    <property type="protein sequence ID" value="GIG14521.1"/>
    <property type="molecule type" value="Genomic_DNA"/>
</dbReference>
<comment type="caution">
    <text evidence="2">The sequence shown here is derived from an EMBL/GenBank/DDBJ whole genome shotgun (WGS) entry which is preliminary data.</text>
</comment>
<accession>A0A8J3PEE9</accession>
<dbReference type="Pfam" id="PF01609">
    <property type="entry name" value="DDE_Tnp_1"/>
    <property type="match status" value="1"/>
</dbReference>
<proteinExistence type="predicted"/>
<dbReference type="AlphaFoldDB" id="A0A8J3PEE9"/>
<feature type="domain" description="Transposase IS4-like" evidence="1">
    <location>
        <begin position="26"/>
        <end position="87"/>
    </location>
</feature>
<keyword evidence="3" id="KW-1185">Reference proteome</keyword>
<dbReference type="GO" id="GO:0006313">
    <property type="term" value="P:DNA transposition"/>
    <property type="evidence" value="ECO:0007669"/>
    <property type="project" value="InterPro"/>
</dbReference>
<gene>
    <name evidence="2" type="ORF">Cme02nite_28530</name>
</gene>
<name>A0A8J3PEE9_9ACTN</name>
<sequence>MTGWRAARGGLGIRPPVHDLREIVDQSVKTSSNVAESGHGVDAAKKIKGRKRHVAVDTLGLLLVLVTAASVHDTAGGRDLVRQLAADRGRELACGQAEYLP</sequence>
<dbReference type="InterPro" id="IPR002559">
    <property type="entry name" value="Transposase_11"/>
</dbReference>
<dbReference type="PANTHER" id="PTHR30007">
    <property type="entry name" value="PHP DOMAIN PROTEIN"/>
    <property type="match status" value="1"/>
</dbReference>
<evidence type="ECO:0000313" key="2">
    <source>
        <dbReference type="EMBL" id="GIG14521.1"/>
    </source>
</evidence>
<organism evidence="2 3">
    <name type="scientific">Catellatospora methionotrophica</name>
    <dbReference type="NCBI Taxonomy" id="121620"/>
    <lineage>
        <taxon>Bacteria</taxon>
        <taxon>Bacillati</taxon>
        <taxon>Actinomycetota</taxon>
        <taxon>Actinomycetes</taxon>
        <taxon>Micromonosporales</taxon>
        <taxon>Micromonosporaceae</taxon>
        <taxon>Catellatospora</taxon>
    </lineage>
</organism>
<evidence type="ECO:0000313" key="3">
    <source>
        <dbReference type="Proteomes" id="UP000660339"/>
    </source>
</evidence>
<protein>
    <recommendedName>
        <fullName evidence="1">Transposase IS4-like domain-containing protein</fullName>
    </recommendedName>
</protein>
<dbReference type="PANTHER" id="PTHR30007:SF0">
    <property type="entry name" value="TRANSPOSASE"/>
    <property type="match status" value="1"/>
</dbReference>
<dbReference type="Proteomes" id="UP000660339">
    <property type="component" value="Unassembled WGS sequence"/>
</dbReference>